<sequence length="347" mass="37495">MNFIERRKWNRLYIGILFCLLILVSLFAITQGSVKIPIGDVFRVFVHQLRMPSDISAIKASHIFIIENIRLPRIVMASIVGGVLSIVGASFQAIFKNPMADPFVMGVSSGAAFGATMGIAFGLTTNLLGFGTISTLAFLGALGTVFIVYSLARVGTRISTTSILLAGIVMNSLLTSIISLVMILNQDDIARIVTWTMGSFNAASWEQVAKILLPSFVGFILLMLKSRDLNAIVMGEEDAKNMGVNVELTKKLILIYASFLVAFSVAVSGIIGFVGLIIPHLVRIVFGADHRTLLPVSFLGGAIFLTISDTLARSLVSNMEIPVGIITAVFGGPFFLYLLNKNKKNMV</sequence>
<comment type="similarity">
    <text evidence="2">Belongs to the binding-protein-dependent transport system permease family. FecCD subfamily.</text>
</comment>
<accession>A0ABR9ZWF7</accession>
<keyword evidence="4" id="KW-1003">Cell membrane</keyword>
<name>A0ABR9ZWF7_9FIRM</name>
<evidence type="ECO:0000256" key="7">
    <source>
        <dbReference type="ARBA" id="ARBA00023136"/>
    </source>
</evidence>
<dbReference type="CDD" id="cd06550">
    <property type="entry name" value="TM_ABC_iron-siderophores_like"/>
    <property type="match status" value="1"/>
</dbReference>
<reference evidence="9 10" key="1">
    <citation type="submission" date="2020-11" db="EMBL/GenBank/DDBJ databases">
        <title>Fusibacter basophilias sp. nov.</title>
        <authorList>
            <person name="Qiu D."/>
        </authorList>
    </citation>
    <scope>NUCLEOTIDE SEQUENCE [LARGE SCALE GENOMIC DNA]</scope>
    <source>
        <strain evidence="9 10">Q10-2</strain>
    </source>
</reference>
<dbReference type="InterPro" id="IPR000522">
    <property type="entry name" value="ABC_transptr_permease_BtuC"/>
</dbReference>
<proteinExistence type="inferred from homology"/>
<gene>
    <name evidence="9" type="ORF">ISU02_16880</name>
</gene>
<feature type="transmembrane region" description="Helical" evidence="8">
    <location>
        <begin position="127"/>
        <end position="151"/>
    </location>
</feature>
<dbReference type="PANTHER" id="PTHR30472">
    <property type="entry name" value="FERRIC ENTEROBACTIN TRANSPORT SYSTEM PERMEASE PROTEIN"/>
    <property type="match status" value="1"/>
</dbReference>
<dbReference type="EMBL" id="JADKNH010000011">
    <property type="protein sequence ID" value="MBF4694778.1"/>
    <property type="molecule type" value="Genomic_DNA"/>
</dbReference>
<protein>
    <submittedName>
        <fullName evidence="9">Iron ABC transporter permease</fullName>
    </submittedName>
</protein>
<comment type="caution">
    <text evidence="9">The sequence shown here is derived from an EMBL/GenBank/DDBJ whole genome shotgun (WGS) entry which is preliminary data.</text>
</comment>
<evidence type="ECO:0000256" key="3">
    <source>
        <dbReference type="ARBA" id="ARBA00022448"/>
    </source>
</evidence>
<evidence type="ECO:0000256" key="2">
    <source>
        <dbReference type="ARBA" id="ARBA00007935"/>
    </source>
</evidence>
<organism evidence="9 10">
    <name type="scientific">Fusibacter ferrireducens</name>
    <dbReference type="NCBI Taxonomy" id="2785058"/>
    <lineage>
        <taxon>Bacteria</taxon>
        <taxon>Bacillati</taxon>
        <taxon>Bacillota</taxon>
        <taxon>Clostridia</taxon>
        <taxon>Eubacteriales</taxon>
        <taxon>Eubacteriales Family XII. Incertae Sedis</taxon>
        <taxon>Fusibacter</taxon>
    </lineage>
</organism>
<feature type="transmembrane region" description="Helical" evidence="8">
    <location>
        <begin position="319"/>
        <end position="339"/>
    </location>
</feature>
<evidence type="ECO:0000256" key="6">
    <source>
        <dbReference type="ARBA" id="ARBA00022989"/>
    </source>
</evidence>
<dbReference type="PANTHER" id="PTHR30472:SF25">
    <property type="entry name" value="ABC TRANSPORTER PERMEASE PROTEIN MJ0876-RELATED"/>
    <property type="match status" value="1"/>
</dbReference>
<dbReference type="Gene3D" id="1.10.3470.10">
    <property type="entry name" value="ABC transporter involved in vitamin B12 uptake, BtuC"/>
    <property type="match status" value="1"/>
</dbReference>
<evidence type="ECO:0000256" key="5">
    <source>
        <dbReference type="ARBA" id="ARBA00022692"/>
    </source>
</evidence>
<evidence type="ECO:0000256" key="8">
    <source>
        <dbReference type="SAM" id="Phobius"/>
    </source>
</evidence>
<dbReference type="Proteomes" id="UP000614200">
    <property type="component" value="Unassembled WGS sequence"/>
</dbReference>
<feature type="transmembrane region" description="Helical" evidence="8">
    <location>
        <begin position="163"/>
        <end position="184"/>
    </location>
</feature>
<feature type="transmembrane region" description="Helical" evidence="8">
    <location>
        <begin position="204"/>
        <end position="224"/>
    </location>
</feature>
<keyword evidence="5 8" id="KW-0812">Transmembrane</keyword>
<dbReference type="SUPFAM" id="SSF81345">
    <property type="entry name" value="ABC transporter involved in vitamin B12 uptake, BtuC"/>
    <property type="match status" value="1"/>
</dbReference>
<feature type="transmembrane region" description="Helical" evidence="8">
    <location>
        <begin position="74"/>
        <end position="95"/>
    </location>
</feature>
<dbReference type="Pfam" id="PF01032">
    <property type="entry name" value="FecCD"/>
    <property type="match status" value="1"/>
</dbReference>
<feature type="transmembrane region" description="Helical" evidence="8">
    <location>
        <begin position="102"/>
        <end position="121"/>
    </location>
</feature>
<evidence type="ECO:0000313" key="10">
    <source>
        <dbReference type="Proteomes" id="UP000614200"/>
    </source>
</evidence>
<keyword evidence="3" id="KW-0813">Transport</keyword>
<evidence type="ECO:0000256" key="1">
    <source>
        <dbReference type="ARBA" id="ARBA00004651"/>
    </source>
</evidence>
<feature type="transmembrane region" description="Helical" evidence="8">
    <location>
        <begin position="252"/>
        <end position="281"/>
    </location>
</feature>
<feature type="transmembrane region" description="Helical" evidence="8">
    <location>
        <begin position="12"/>
        <end position="30"/>
    </location>
</feature>
<comment type="subcellular location">
    <subcellularLocation>
        <location evidence="1">Cell membrane</location>
        <topology evidence="1">Multi-pass membrane protein</topology>
    </subcellularLocation>
</comment>
<dbReference type="InterPro" id="IPR037294">
    <property type="entry name" value="ABC_BtuC-like"/>
</dbReference>
<keyword evidence="7 8" id="KW-0472">Membrane</keyword>
<evidence type="ECO:0000256" key="4">
    <source>
        <dbReference type="ARBA" id="ARBA00022475"/>
    </source>
</evidence>
<keyword evidence="6 8" id="KW-1133">Transmembrane helix</keyword>
<dbReference type="RefSeq" id="WP_194703022.1">
    <property type="nucleotide sequence ID" value="NZ_JADKNH010000011.1"/>
</dbReference>
<keyword evidence="10" id="KW-1185">Reference proteome</keyword>
<evidence type="ECO:0000313" key="9">
    <source>
        <dbReference type="EMBL" id="MBF4694778.1"/>
    </source>
</evidence>